<feature type="transmembrane region" description="Helical" evidence="1">
    <location>
        <begin position="111"/>
        <end position="128"/>
    </location>
</feature>
<comment type="caution">
    <text evidence="2">The sequence shown here is derived from an EMBL/GenBank/DDBJ whole genome shotgun (WGS) entry which is preliminary data.</text>
</comment>
<dbReference type="Pfam" id="PF13920">
    <property type="entry name" value="zf-C3HC4_3"/>
    <property type="match status" value="1"/>
</dbReference>
<dbReference type="PANTHER" id="PTHR22696:SF1">
    <property type="entry name" value="E3 UBIQUITIN-PROTEIN LIGASE RNF26"/>
    <property type="match status" value="1"/>
</dbReference>
<protein>
    <recommendedName>
        <fullName evidence="4">RING-type domain-containing protein</fullName>
    </recommendedName>
</protein>
<dbReference type="GO" id="GO:0061630">
    <property type="term" value="F:ubiquitin protein ligase activity"/>
    <property type="evidence" value="ECO:0007669"/>
    <property type="project" value="TreeGrafter"/>
</dbReference>
<keyword evidence="1" id="KW-0812">Transmembrane</keyword>
<dbReference type="EMBL" id="PUHR01000019">
    <property type="protein sequence ID" value="KAG0670782.1"/>
    <property type="molecule type" value="Genomic_DNA"/>
</dbReference>
<dbReference type="OrthoDB" id="66726at2759"/>
<dbReference type="GO" id="GO:0016567">
    <property type="term" value="P:protein ubiquitination"/>
    <property type="evidence" value="ECO:0007669"/>
    <property type="project" value="TreeGrafter"/>
</dbReference>
<sequence>MSANNSFGSMPYLNQTGHYIIKGNSSFANVINGPYKMLRSFSGAVSLQYQQAHDATEFSTGLRQFLNILGFFFSGYAVACFATAMLLNGIAILPNSRTRENPLRLSAWTRIYLHVTAIIPMMVAIFLLNRNWGNQSMDIFLLKMYYVIIWSYIVETVTSVAAGQIPLESSDYTIFELSIQFYNMKKLSNADLISHEYLSDCTVAMLSRLLIHIVEIFSAREKRLIGSTILNIGYLSYLGKVTYERGPFAISSSTKFRQIPKLFGILVVGVSAICYFLACLVRINPLYLNRTHLEDLKFHSFMQNWTTHVNFKGDEDFLLVISRLAMLLCSGTNSSDKAMHREFSNVNIPNRINTDYAISDTLFQVKEHRFDNDSDPLPDSNKYRSEKDGNWFKYILLHVLIQNPWNIIHRLIFRNPTGVPVDDVALGNVMKSETDSDVEDTVEFASDSELDETGETIEEDHIEDNAYTWMLLENDLDDNENSSSEDSEYIPEDMFVEDELTNLENKGESLIDKEIIIEDKPKLVSEQYANNTGNISLDNQIDIIELRSQEKDMGWFLSLQSIFNFHLTHAERITRSKFSEMKAQDAKNNMDAVNSDTDLLCAVCKTNERDIILWPCNCFAMCDACRISLSLRGYDTCVCCRRAVDGYSKIVDTSK</sequence>
<evidence type="ECO:0000313" key="2">
    <source>
        <dbReference type="EMBL" id="KAG0670782.1"/>
    </source>
</evidence>
<organism evidence="2 3">
    <name type="scientific">Maudiozyma exigua</name>
    <name type="common">Yeast</name>
    <name type="synonym">Kazachstania exigua</name>
    <dbReference type="NCBI Taxonomy" id="34358"/>
    <lineage>
        <taxon>Eukaryota</taxon>
        <taxon>Fungi</taxon>
        <taxon>Dikarya</taxon>
        <taxon>Ascomycota</taxon>
        <taxon>Saccharomycotina</taxon>
        <taxon>Saccharomycetes</taxon>
        <taxon>Saccharomycetales</taxon>
        <taxon>Saccharomycetaceae</taxon>
        <taxon>Maudiozyma</taxon>
    </lineage>
</organism>
<reference evidence="2 3" key="1">
    <citation type="submission" date="2020-11" db="EMBL/GenBank/DDBJ databases">
        <title>Kefir isolates.</title>
        <authorList>
            <person name="Marcisauskas S."/>
            <person name="Kim Y."/>
            <person name="Blasche S."/>
        </authorList>
    </citation>
    <scope>NUCLEOTIDE SEQUENCE [LARGE SCALE GENOMIC DNA]</scope>
    <source>
        <strain evidence="2 3">OG2</strain>
    </source>
</reference>
<keyword evidence="1" id="KW-0472">Membrane</keyword>
<keyword evidence="1" id="KW-1133">Transmembrane helix</keyword>
<keyword evidence="3" id="KW-1185">Reference proteome</keyword>
<dbReference type="AlphaFoldDB" id="A0A9P6WE10"/>
<gene>
    <name evidence="2" type="ORF">C6P45_001791</name>
</gene>
<evidence type="ECO:0000313" key="3">
    <source>
        <dbReference type="Proteomes" id="UP000750334"/>
    </source>
</evidence>
<feature type="transmembrane region" description="Helical" evidence="1">
    <location>
        <begin position="68"/>
        <end position="91"/>
    </location>
</feature>
<accession>A0A9P6WE10</accession>
<proteinExistence type="predicted"/>
<evidence type="ECO:0008006" key="4">
    <source>
        <dbReference type="Google" id="ProtNLM"/>
    </source>
</evidence>
<dbReference type="CDD" id="cd16616">
    <property type="entry name" value="mRING-HC-C4C4_Asi1p-like"/>
    <property type="match status" value="1"/>
</dbReference>
<dbReference type="PANTHER" id="PTHR22696">
    <property type="entry name" value="E3 UBIQUITIN-PROTEIN LIGASE RNF26"/>
    <property type="match status" value="1"/>
</dbReference>
<dbReference type="Proteomes" id="UP000750334">
    <property type="component" value="Unassembled WGS sequence"/>
</dbReference>
<dbReference type="GO" id="GO:0006511">
    <property type="term" value="P:ubiquitin-dependent protein catabolic process"/>
    <property type="evidence" value="ECO:0007669"/>
    <property type="project" value="TreeGrafter"/>
</dbReference>
<dbReference type="InterPro" id="IPR013083">
    <property type="entry name" value="Znf_RING/FYVE/PHD"/>
</dbReference>
<dbReference type="Gene3D" id="3.30.40.10">
    <property type="entry name" value="Zinc/RING finger domain, C3HC4 (zinc finger)"/>
    <property type="match status" value="1"/>
</dbReference>
<evidence type="ECO:0000256" key="1">
    <source>
        <dbReference type="SAM" id="Phobius"/>
    </source>
</evidence>
<name>A0A9P6WE10_MAUEX</name>
<feature type="transmembrane region" description="Helical" evidence="1">
    <location>
        <begin position="262"/>
        <end position="283"/>
    </location>
</feature>